<evidence type="ECO:0000256" key="7">
    <source>
        <dbReference type="PIRSR" id="PIRSR000446-1"/>
    </source>
</evidence>
<dbReference type="InterPro" id="IPR024925">
    <property type="entry name" value="Malonyl_CoA-ACP_transAc"/>
</dbReference>
<dbReference type="InterPro" id="IPR016035">
    <property type="entry name" value="Acyl_Trfase/lysoPLipase"/>
</dbReference>
<dbReference type="RefSeq" id="WP_093395876.1">
    <property type="nucleotide sequence ID" value="NZ_FOUU01000009.1"/>
</dbReference>
<dbReference type="EC" id="2.3.1.39" evidence="1 6"/>
<accession>A0A1I4VEU2</accession>
<dbReference type="PIRSF" id="PIRSF000446">
    <property type="entry name" value="Mct"/>
    <property type="match status" value="1"/>
</dbReference>
<dbReference type="Proteomes" id="UP000199611">
    <property type="component" value="Unassembled WGS sequence"/>
</dbReference>
<feature type="domain" description="Malonyl-CoA:ACP transacylase (MAT)" evidence="8">
    <location>
        <begin position="7"/>
        <end position="306"/>
    </location>
</feature>
<protein>
    <recommendedName>
        <fullName evidence="2 6">Malonyl CoA-acyl carrier protein transacylase</fullName>
        <ecNumber evidence="1 6">2.3.1.39</ecNumber>
    </recommendedName>
</protein>
<dbReference type="SUPFAM" id="SSF52151">
    <property type="entry name" value="FabD/lysophospholipase-like"/>
    <property type="match status" value="1"/>
</dbReference>
<comment type="similarity">
    <text evidence="6">Belongs to the fabD family.</text>
</comment>
<keyword evidence="10" id="KW-1185">Reference proteome</keyword>
<keyword evidence="4 6" id="KW-0012">Acyltransferase</keyword>
<dbReference type="AlphaFoldDB" id="A0A1I4VEU2"/>
<dbReference type="PANTHER" id="PTHR42681:SF1">
    <property type="entry name" value="MALONYL-COA-ACYL CARRIER PROTEIN TRANSACYLASE, MITOCHONDRIAL"/>
    <property type="match status" value="1"/>
</dbReference>
<organism evidence="9 10">
    <name type="scientific">Thermodesulforhabdus norvegica</name>
    <dbReference type="NCBI Taxonomy" id="39841"/>
    <lineage>
        <taxon>Bacteria</taxon>
        <taxon>Pseudomonadati</taxon>
        <taxon>Thermodesulfobacteriota</taxon>
        <taxon>Syntrophobacteria</taxon>
        <taxon>Syntrophobacterales</taxon>
        <taxon>Thermodesulforhabdaceae</taxon>
        <taxon>Thermodesulforhabdus</taxon>
    </lineage>
</organism>
<reference evidence="9 10" key="1">
    <citation type="submission" date="2016-10" db="EMBL/GenBank/DDBJ databases">
        <authorList>
            <person name="de Groot N.N."/>
        </authorList>
    </citation>
    <scope>NUCLEOTIDE SEQUENCE [LARGE SCALE GENOMIC DNA]</scope>
    <source>
        <strain evidence="9 10">DSM 9990</strain>
    </source>
</reference>
<dbReference type="InterPro" id="IPR001227">
    <property type="entry name" value="Ac_transferase_dom_sf"/>
</dbReference>
<dbReference type="STRING" id="39841.SAMN05660836_02257"/>
<dbReference type="Gene3D" id="3.40.366.10">
    <property type="entry name" value="Malonyl-Coenzyme A Acyl Carrier Protein, domain 2"/>
    <property type="match status" value="1"/>
</dbReference>
<dbReference type="GO" id="GO:0005829">
    <property type="term" value="C:cytosol"/>
    <property type="evidence" value="ECO:0007669"/>
    <property type="project" value="TreeGrafter"/>
</dbReference>
<feature type="active site" evidence="7">
    <location>
        <position position="91"/>
    </location>
</feature>
<dbReference type="NCBIfam" id="TIGR00128">
    <property type="entry name" value="fabD"/>
    <property type="match status" value="1"/>
</dbReference>
<dbReference type="InterPro" id="IPR016036">
    <property type="entry name" value="Malonyl_transacylase_ACP-bd"/>
</dbReference>
<dbReference type="GO" id="GO:0006633">
    <property type="term" value="P:fatty acid biosynthetic process"/>
    <property type="evidence" value="ECO:0007669"/>
    <property type="project" value="TreeGrafter"/>
</dbReference>
<dbReference type="Gene3D" id="3.30.70.250">
    <property type="entry name" value="Malonyl-CoA ACP transacylase, ACP-binding"/>
    <property type="match status" value="1"/>
</dbReference>
<dbReference type="PANTHER" id="PTHR42681">
    <property type="entry name" value="MALONYL-COA-ACYL CARRIER PROTEIN TRANSACYLASE, MITOCHONDRIAL"/>
    <property type="match status" value="1"/>
</dbReference>
<evidence type="ECO:0000313" key="10">
    <source>
        <dbReference type="Proteomes" id="UP000199611"/>
    </source>
</evidence>
<dbReference type="InterPro" id="IPR050858">
    <property type="entry name" value="Mal-CoA-ACP_Trans/PKS_FabD"/>
</dbReference>
<evidence type="ECO:0000259" key="8">
    <source>
        <dbReference type="SMART" id="SM00827"/>
    </source>
</evidence>
<evidence type="ECO:0000256" key="1">
    <source>
        <dbReference type="ARBA" id="ARBA00013258"/>
    </source>
</evidence>
<dbReference type="GO" id="GO:0004314">
    <property type="term" value="F:[acyl-carrier-protein] S-malonyltransferase activity"/>
    <property type="evidence" value="ECO:0007669"/>
    <property type="project" value="UniProtKB-EC"/>
</dbReference>
<dbReference type="InterPro" id="IPR004410">
    <property type="entry name" value="Malonyl_CoA-ACP_transAc_FabD"/>
</dbReference>
<dbReference type="EMBL" id="FOUU01000009">
    <property type="protein sequence ID" value="SFM99630.1"/>
    <property type="molecule type" value="Genomic_DNA"/>
</dbReference>
<proteinExistence type="inferred from homology"/>
<evidence type="ECO:0000256" key="4">
    <source>
        <dbReference type="ARBA" id="ARBA00023315"/>
    </source>
</evidence>
<dbReference type="SUPFAM" id="SSF55048">
    <property type="entry name" value="Probable ACP-binding domain of malonyl-CoA ACP transacylase"/>
    <property type="match status" value="1"/>
</dbReference>
<evidence type="ECO:0000256" key="6">
    <source>
        <dbReference type="PIRNR" id="PIRNR000446"/>
    </source>
</evidence>
<dbReference type="OrthoDB" id="9808564at2"/>
<comment type="catalytic activity">
    <reaction evidence="5 6">
        <text>holo-[ACP] + malonyl-CoA = malonyl-[ACP] + CoA</text>
        <dbReference type="Rhea" id="RHEA:41792"/>
        <dbReference type="Rhea" id="RHEA-COMP:9623"/>
        <dbReference type="Rhea" id="RHEA-COMP:9685"/>
        <dbReference type="ChEBI" id="CHEBI:57287"/>
        <dbReference type="ChEBI" id="CHEBI:57384"/>
        <dbReference type="ChEBI" id="CHEBI:64479"/>
        <dbReference type="ChEBI" id="CHEBI:78449"/>
        <dbReference type="EC" id="2.3.1.39"/>
    </reaction>
</comment>
<sequence>MMKWVFLFPGQGSQYVGMGKIFYEEYREIRSLFEEAGDLLKMDLVKLCFDGPEEELVKTRNVQPAITVVNIACYRVLEMHGIYPVAAAGHSLGEYSALYAAGVLSLHDVLKLVKARGEYMDEAAQKNPGGMLAVIGADDDTVARICIESGAEIANINSYDQIILTGSYDEIKAAERLCKELKVRRCIRLNVSGPWHSKYMKGAQEKFLDFLNKCDFRDPRIPIVANLDGRPVSNGEDARYKLGKQISSSVMWRQSMEWFIGNGYSHFVEVGPKQVLGGIAKKIDKSCVVAGVEDSETLLRFLQRNNNRS</sequence>
<evidence type="ECO:0000313" key="9">
    <source>
        <dbReference type="EMBL" id="SFM99630.1"/>
    </source>
</evidence>
<evidence type="ECO:0000256" key="5">
    <source>
        <dbReference type="ARBA" id="ARBA00048462"/>
    </source>
</evidence>
<dbReference type="Pfam" id="PF00698">
    <property type="entry name" value="Acyl_transf_1"/>
    <property type="match status" value="1"/>
</dbReference>
<feature type="active site" evidence="7">
    <location>
        <position position="196"/>
    </location>
</feature>
<name>A0A1I4VEU2_9BACT</name>
<dbReference type="SMART" id="SM00827">
    <property type="entry name" value="PKS_AT"/>
    <property type="match status" value="1"/>
</dbReference>
<gene>
    <name evidence="9" type="ORF">SAMN05660836_02257</name>
</gene>
<evidence type="ECO:0000256" key="2">
    <source>
        <dbReference type="ARBA" id="ARBA00018953"/>
    </source>
</evidence>
<evidence type="ECO:0000256" key="3">
    <source>
        <dbReference type="ARBA" id="ARBA00022679"/>
    </source>
</evidence>
<dbReference type="InterPro" id="IPR014043">
    <property type="entry name" value="Acyl_transferase_dom"/>
</dbReference>
<keyword evidence="3 6" id="KW-0808">Transferase</keyword>